<feature type="compositionally biased region" description="Polar residues" evidence="1">
    <location>
        <begin position="266"/>
        <end position="275"/>
    </location>
</feature>
<feature type="compositionally biased region" description="Basic and acidic residues" evidence="1">
    <location>
        <begin position="203"/>
        <end position="234"/>
    </location>
</feature>
<feature type="domain" description="H15" evidence="2">
    <location>
        <begin position="35"/>
        <end position="108"/>
    </location>
</feature>
<feature type="compositionally biased region" description="Low complexity" evidence="1">
    <location>
        <begin position="247"/>
        <end position="259"/>
    </location>
</feature>
<dbReference type="SUPFAM" id="SSF46785">
    <property type="entry name" value="Winged helix' DNA-binding domain"/>
    <property type="match status" value="1"/>
</dbReference>
<evidence type="ECO:0000256" key="1">
    <source>
        <dbReference type="SAM" id="MobiDB-lite"/>
    </source>
</evidence>
<proteinExistence type="predicted"/>
<dbReference type="Proteomes" id="UP000314982">
    <property type="component" value="Unassembled WGS sequence"/>
</dbReference>
<dbReference type="GO" id="GO:0003677">
    <property type="term" value="F:DNA binding"/>
    <property type="evidence" value="ECO:0007669"/>
    <property type="project" value="InterPro"/>
</dbReference>
<reference evidence="4" key="1">
    <citation type="submission" date="2018-06" db="EMBL/GenBank/DDBJ databases">
        <title>Genome assembly of Danube salmon.</title>
        <authorList>
            <person name="Macqueen D.J."/>
            <person name="Gundappa M.K."/>
        </authorList>
    </citation>
    <scope>NUCLEOTIDE SEQUENCE [LARGE SCALE GENOMIC DNA]</scope>
</reference>
<accession>A0A4W5PUG0</accession>
<dbReference type="GeneTree" id="ENSGT00950000183089"/>
<reference evidence="3" key="2">
    <citation type="submission" date="2025-08" db="UniProtKB">
        <authorList>
            <consortium name="Ensembl"/>
        </authorList>
    </citation>
    <scope>IDENTIFICATION</scope>
</reference>
<dbReference type="InterPro" id="IPR036388">
    <property type="entry name" value="WH-like_DNA-bd_sf"/>
</dbReference>
<feature type="region of interest" description="Disordered" evidence="1">
    <location>
        <begin position="135"/>
        <end position="275"/>
    </location>
</feature>
<dbReference type="Pfam" id="PF00538">
    <property type="entry name" value="Linker_histone"/>
    <property type="match status" value="1"/>
</dbReference>
<dbReference type="GO" id="GO:0000786">
    <property type="term" value="C:nucleosome"/>
    <property type="evidence" value="ECO:0007669"/>
    <property type="project" value="InterPro"/>
</dbReference>
<dbReference type="Gene3D" id="1.10.10.10">
    <property type="entry name" value="Winged helix-like DNA-binding domain superfamily/Winged helix DNA-binding domain"/>
    <property type="match status" value="1"/>
</dbReference>
<reference evidence="3" key="3">
    <citation type="submission" date="2025-09" db="UniProtKB">
        <authorList>
            <consortium name="Ensembl"/>
        </authorList>
    </citation>
    <scope>IDENTIFICATION</scope>
</reference>
<evidence type="ECO:0000313" key="4">
    <source>
        <dbReference type="Proteomes" id="UP000314982"/>
    </source>
</evidence>
<dbReference type="InterPro" id="IPR005818">
    <property type="entry name" value="Histone_H1/H5_H15"/>
</dbReference>
<name>A0A4W5PUG0_9TELE</name>
<dbReference type="SMART" id="SM00526">
    <property type="entry name" value="H15"/>
    <property type="match status" value="1"/>
</dbReference>
<sequence length="275" mass="29788">MIQQTKIQHLATPVRLFKYQAEAASAPKTHDARHVTTRVSQLILRVVSQCKHRGGISMVDLKHALAAGGYDVTKNNTRVNLAVKGLVRKETLVQTTGAGASGSFKLNKKKLTYEKRIKTRAMRDRAAVERAKQRERAAAQRTKQKKGILKPAAEKRKALKPTGKGLKPGAKTTKPTGKAVKPGAKTKPAGKTAKPAGKSPKPASKDKTVVGKGQREIGDRPKQVGKSHKPERQASKSPAKVQKTSYKAPKPAGKALKAANQKTRKMSVTPNTKRI</sequence>
<dbReference type="AlphaFoldDB" id="A0A4W5PUG0"/>
<protein>
    <recommendedName>
        <fullName evidence="2">H15 domain-containing protein</fullName>
    </recommendedName>
</protein>
<dbReference type="GO" id="GO:0006334">
    <property type="term" value="P:nucleosome assembly"/>
    <property type="evidence" value="ECO:0007669"/>
    <property type="project" value="InterPro"/>
</dbReference>
<dbReference type="Ensembl" id="ENSHHUT00000067466.1">
    <property type="protein sequence ID" value="ENSHHUP00000065255.1"/>
    <property type="gene ID" value="ENSHHUG00000038521.1"/>
</dbReference>
<evidence type="ECO:0000259" key="2">
    <source>
        <dbReference type="PROSITE" id="PS51504"/>
    </source>
</evidence>
<organism evidence="3 4">
    <name type="scientific">Hucho hucho</name>
    <name type="common">huchen</name>
    <dbReference type="NCBI Taxonomy" id="62062"/>
    <lineage>
        <taxon>Eukaryota</taxon>
        <taxon>Metazoa</taxon>
        <taxon>Chordata</taxon>
        <taxon>Craniata</taxon>
        <taxon>Vertebrata</taxon>
        <taxon>Euteleostomi</taxon>
        <taxon>Actinopterygii</taxon>
        <taxon>Neopterygii</taxon>
        <taxon>Teleostei</taxon>
        <taxon>Protacanthopterygii</taxon>
        <taxon>Salmoniformes</taxon>
        <taxon>Salmonidae</taxon>
        <taxon>Salmoninae</taxon>
        <taxon>Hucho</taxon>
    </lineage>
</organism>
<feature type="compositionally biased region" description="Low complexity" evidence="1">
    <location>
        <begin position="160"/>
        <end position="202"/>
    </location>
</feature>
<evidence type="ECO:0000313" key="3">
    <source>
        <dbReference type="Ensembl" id="ENSHHUP00000065255.1"/>
    </source>
</evidence>
<dbReference type="PROSITE" id="PS51504">
    <property type="entry name" value="H15"/>
    <property type="match status" value="1"/>
</dbReference>
<keyword evidence="4" id="KW-1185">Reference proteome</keyword>
<dbReference type="InterPro" id="IPR036390">
    <property type="entry name" value="WH_DNA-bd_sf"/>
</dbReference>